<feature type="domain" description="AB hydrolase-1" evidence="2">
    <location>
        <begin position="21"/>
        <end position="151"/>
    </location>
</feature>
<evidence type="ECO:0000256" key="1">
    <source>
        <dbReference type="ARBA" id="ARBA00022801"/>
    </source>
</evidence>
<evidence type="ECO:0000259" key="2">
    <source>
        <dbReference type="Pfam" id="PF00561"/>
    </source>
</evidence>
<dbReference type="InterPro" id="IPR000073">
    <property type="entry name" value="AB_hydrolase_1"/>
</dbReference>
<reference evidence="3" key="1">
    <citation type="submission" date="2022-01" db="EMBL/GenBank/DDBJ databases">
        <title>Novel bile acid biosynthetic pathways are enriched in the microbiome of centenarians.</title>
        <authorList>
            <person name="Sato Y."/>
            <person name="Atarashi K."/>
            <person name="Plichta R.D."/>
            <person name="Arai Y."/>
            <person name="Sasajima S."/>
            <person name="Kearney M.S."/>
            <person name="Suda W."/>
            <person name="Takeshita K."/>
            <person name="Sasaki T."/>
            <person name="Okamoto S."/>
            <person name="Skelly N.A."/>
            <person name="Okamura Y."/>
            <person name="Vlamakis H."/>
            <person name="Li Y."/>
            <person name="Tanoue T."/>
            <person name="Takei H."/>
            <person name="Nittono H."/>
            <person name="Narushima S."/>
            <person name="Irie J."/>
            <person name="Itoh H."/>
            <person name="Moriya K."/>
            <person name="Sugiura Y."/>
            <person name="Suematsu M."/>
            <person name="Moritoki N."/>
            <person name="Shibata S."/>
            <person name="Littman R.D."/>
            <person name="Fischbach A.M."/>
            <person name="Uwamino Y."/>
            <person name="Inoue T."/>
            <person name="Honda A."/>
            <person name="Hattori M."/>
            <person name="Murai T."/>
            <person name="Xavier J.R."/>
            <person name="Hirose N."/>
            <person name="Honda K."/>
        </authorList>
    </citation>
    <scope>NUCLEOTIDE SEQUENCE</scope>
    <source>
        <strain evidence="3">CE91-St55</strain>
    </source>
</reference>
<accession>A0AA37JK99</accession>
<organism evidence="3 4">
    <name type="scientific">Hungatella hathewayi</name>
    <dbReference type="NCBI Taxonomy" id="154046"/>
    <lineage>
        <taxon>Bacteria</taxon>
        <taxon>Bacillati</taxon>
        <taxon>Bacillota</taxon>
        <taxon>Clostridia</taxon>
        <taxon>Lachnospirales</taxon>
        <taxon>Lachnospiraceae</taxon>
        <taxon>Hungatella</taxon>
    </lineage>
</organism>
<dbReference type="GO" id="GO:0016020">
    <property type="term" value="C:membrane"/>
    <property type="evidence" value="ECO:0007669"/>
    <property type="project" value="TreeGrafter"/>
</dbReference>
<dbReference type="Gene3D" id="3.40.50.1820">
    <property type="entry name" value="alpha/beta hydrolase"/>
    <property type="match status" value="1"/>
</dbReference>
<dbReference type="Pfam" id="PF00561">
    <property type="entry name" value="Abhydrolase_1"/>
    <property type="match status" value="1"/>
</dbReference>
<comment type="caution">
    <text evidence="3">The sequence shown here is derived from an EMBL/GenBank/DDBJ whole genome shotgun (WGS) entry which is preliminary data.</text>
</comment>
<dbReference type="GO" id="GO:0016787">
    <property type="term" value="F:hydrolase activity"/>
    <property type="evidence" value="ECO:0007669"/>
    <property type="project" value="UniProtKB-KW"/>
</dbReference>
<dbReference type="EMBL" id="BQNJ01000001">
    <property type="protein sequence ID" value="GKH00763.1"/>
    <property type="molecule type" value="Genomic_DNA"/>
</dbReference>
<keyword evidence="1 3" id="KW-0378">Hydrolase</keyword>
<gene>
    <name evidence="3" type="ORF">CE91St55_27440</name>
</gene>
<dbReference type="InterPro" id="IPR050266">
    <property type="entry name" value="AB_hydrolase_sf"/>
</dbReference>
<dbReference type="PANTHER" id="PTHR43798">
    <property type="entry name" value="MONOACYLGLYCEROL LIPASE"/>
    <property type="match status" value="1"/>
</dbReference>
<evidence type="ECO:0000313" key="3">
    <source>
        <dbReference type="EMBL" id="GKH00763.1"/>
    </source>
</evidence>
<evidence type="ECO:0000313" key="4">
    <source>
        <dbReference type="Proteomes" id="UP001055091"/>
    </source>
</evidence>
<sequence>MSYFKYQDKSIFYEEYGQGEPIIFLHGNTASSKMSEFLMPLYAENFRCILIDFLGNGQSDRVENFSPDMWHDEALQTIALTEHLQYGKVSLIGTSGGAWAAVNAALERPDLFHAVVADSFDGRTLNENFSANLLSERKAAKEDTQSRQFYELCQGADWEKVVDLDTEALLKCAEEKRPLFHKPLEELKTPILFMGSREDESCRNNMEEEYREMASMLSQSSVYLFPKGGHPSLFSNAEEAAMLIKKFISQALFGDYITCE</sequence>
<dbReference type="Proteomes" id="UP001055091">
    <property type="component" value="Unassembled WGS sequence"/>
</dbReference>
<dbReference type="AlphaFoldDB" id="A0AA37JK99"/>
<dbReference type="SUPFAM" id="SSF53474">
    <property type="entry name" value="alpha/beta-Hydrolases"/>
    <property type="match status" value="1"/>
</dbReference>
<dbReference type="PANTHER" id="PTHR43798:SF31">
    <property type="entry name" value="AB HYDROLASE SUPERFAMILY PROTEIN YCLE"/>
    <property type="match status" value="1"/>
</dbReference>
<name>A0AA37JK99_9FIRM</name>
<proteinExistence type="predicted"/>
<protein>
    <submittedName>
        <fullName evidence="3">Alpha/beta hydrolase</fullName>
    </submittedName>
</protein>
<dbReference type="InterPro" id="IPR029058">
    <property type="entry name" value="AB_hydrolase_fold"/>
</dbReference>
<dbReference type="RefSeq" id="WP_118042317.1">
    <property type="nucleotide sequence ID" value="NZ_BQNJ01000001.1"/>
</dbReference>